<evidence type="ECO:0000313" key="1">
    <source>
        <dbReference type="EMBL" id="RZC74648.1"/>
    </source>
</evidence>
<dbReference type="Gramene" id="RZC74648">
    <property type="protein sequence ID" value="RZC74648"/>
    <property type="gene ID" value="C5167_050126"/>
</dbReference>
<dbReference type="AlphaFoldDB" id="A0A4Y7KR65"/>
<evidence type="ECO:0000313" key="2">
    <source>
        <dbReference type="Proteomes" id="UP000316621"/>
    </source>
</evidence>
<proteinExistence type="predicted"/>
<name>A0A4Y7KR65_PAPSO</name>
<gene>
    <name evidence="1" type="ORF">C5167_050126</name>
</gene>
<organism evidence="1 2">
    <name type="scientific">Papaver somniferum</name>
    <name type="common">Opium poppy</name>
    <dbReference type="NCBI Taxonomy" id="3469"/>
    <lineage>
        <taxon>Eukaryota</taxon>
        <taxon>Viridiplantae</taxon>
        <taxon>Streptophyta</taxon>
        <taxon>Embryophyta</taxon>
        <taxon>Tracheophyta</taxon>
        <taxon>Spermatophyta</taxon>
        <taxon>Magnoliopsida</taxon>
        <taxon>Ranunculales</taxon>
        <taxon>Papaveraceae</taxon>
        <taxon>Papaveroideae</taxon>
        <taxon>Papaver</taxon>
    </lineage>
</organism>
<reference evidence="1 2" key="1">
    <citation type="journal article" date="2018" name="Science">
        <title>The opium poppy genome and morphinan production.</title>
        <authorList>
            <person name="Guo L."/>
            <person name="Winzer T."/>
            <person name="Yang X."/>
            <person name="Li Y."/>
            <person name="Ning Z."/>
            <person name="He Z."/>
            <person name="Teodor R."/>
            <person name="Lu Y."/>
            <person name="Bowser T.A."/>
            <person name="Graham I.A."/>
            <person name="Ye K."/>
        </authorList>
    </citation>
    <scope>NUCLEOTIDE SEQUENCE [LARGE SCALE GENOMIC DNA]</scope>
    <source>
        <strain evidence="2">cv. HN1</strain>
        <tissue evidence="1">Leaves</tissue>
    </source>
</reference>
<keyword evidence="2" id="KW-1185">Reference proteome</keyword>
<dbReference type="EMBL" id="CM010722">
    <property type="protein sequence ID" value="RZC74648.1"/>
    <property type="molecule type" value="Genomic_DNA"/>
</dbReference>
<accession>A0A4Y7KR65</accession>
<protein>
    <submittedName>
        <fullName evidence="1">Uncharacterized protein</fullName>
    </submittedName>
</protein>
<sequence>MIDSKLGNEFHSSMFLGVSLFNEINLANSKLKPSFDSLFGLAGFMVHVTHIFQSFMQVFSGYENFPLFCVDSGFDKLRKMLAYGGWERLACNRCSRKVFGDEDDHCIQSPKPKLSKPKSEFGTID</sequence>
<dbReference type="Proteomes" id="UP000316621">
    <property type="component" value="Chromosome 8"/>
</dbReference>